<dbReference type="Proteomes" id="UP000015620">
    <property type="component" value="Chromosome"/>
</dbReference>
<dbReference type="KEGG" id="tped:TPE_2014"/>
<accession>S6A141</accession>
<keyword evidence="2" id="KW-1185">Reference proteome</keyword>
<protein>
    <submittedName>
        <fullName evidence="1">Uncharacterized protein</fullName>
    </submittedName>
</protein>
<dbReference type="AlphaFoldDB" id="S6A141"/>
<dbReference type="HOGENOM" id="CLU_3159019_0_0_12"/>
<organism evidence="1 2">
    <name type="scientific">Treponema pedis str. T A4</name>
    <dbReference type="NCBI Taxonomy" id="1291379"/>
    <lineage>
        <taxon>Bacteria</taxon>
        <taxon>Pseudomonadati</taxon>
        <taxon>Spirochaetota</taxon>
        <taxon>Spirochaetia</taxon>
        <taxon>Spirochaetales</taxon>
        <taxon>Treponemataceae</taxon>
        <taxon>Treponema</taxon>
    </lineage>
</organism>
<sequence>MLYKALYKIGTELSCREAKDYSVPKLSGKTLKYKGCPQVKSFKTPSLY</sequence>
<proteinExistence type="predicted"/>
<reference evidence="1 2" key="1">
    <citation type="journal article" date="2013" name="PLoS ONE">
        <title>Genome-Wide Relatedness of Treponema pedis, from Gingiva and Necrotic Skin Lesions of Pigs, with the Human Oral Pathogen Treponema denticola.</title>
        <authorList>
            <person name="Svartstrom O."/>
            <person name="Mushtaq M."/>
            <person name="Pringle M."/>
            <person name="Segerman B."/>
        </authorList>
    </citation>
    <scope>NUCLEOTIDE SEQUENCE [LARGE SCALE GENOMIC DNA]</scope>
    <source>
        <strain evidence="1">T A4</strain>
    </source>
</reference>
<gene>
    <name evidence="1" type="ORF">TPE_2014</name>
</gene>
<dbReference type="EMBL" id="CP004120">
    <property type="protein sequence ID" value="AGT44488.1"/>
    <property type="molecule type" value="Genomic_DNA"/>
</dbReference>
<evidence type="ECO:0000313" key="2">
    <source>
        <dbReference type="Proteomes" id="UP000015620"/>
    </source>
</evidence>
<name>S6A141_9SPIR</name>
<evidence type="ECO:0000313" key="1">
    <source>
        <dbReference type="EMBL" id="AGT44488.1"/>
    </source>
</evidence>
<dbReference type="PATRIC" id="fig|1291379.3.peg.1986"/>